<feature type="binding site" evidence="7">
    <location>
        <position position="289"/>
    </location>
    <ligand>
        <name>Zn(2+)</name>
        <dbReference type="ChEBI" id="CHEBI:29105"/>
    </ligand>
</feature>
<evidence type="ECO:0000256" key="6">
    <source>
        <dbReference type="PIRSR" id="PIRSR037505-2"/>
    </source>
</evidence>
<dbReference type="PROSITE" id="PS50970">
    <property type="entry name" value="HCY"/>
    <property type="match status" value="1"/>
</dbReference>
<keyword evidence="1 7" id="KW-0489">Methyltransferase</keyword>
<dbReference type="PANTHER" id="PTHR46015:SF1">
    <property type="entry name" value="HOMOCYSTEINE S-METHYLTRANSFERASE-LIKE ISOFORM 1"/>
    <property type="match status" value="1"/>
</dbReference>
<evidence type="ECO:0000256" key="2">
    <source>
        <dbReference type="ARBA" id="ARBA00022679"/>
    </source>
</evidence>
<keyword evidence="3 6" id="KW-0479">Metal-binding</keyword>
<keyword evidence="4 6" id="KW-0862">Zinc</keyword>
<dbReference type="Pfam" id="PF02574">
    <property type="entry name" value="S-methyl_trans"/>
    <property type="match status" value="1"/>
</dbReference>
<comment type="pathway">
    <text evidence="5">Amino-acid biosynthesis; L-methionine biosynthesis via de novo pathway.</text>
</comment>
<evidence type="ECO:0000256" key="5">
    <source>
        <dbReference type="ARBA" id="ARBA00034478"/>
    </source>
</evidence>
<keyword evidence="2 7" id="KW-0808">Transferase</keyword>
<proteinExistence type="predicted"/>
<name>A0A0L8H1S7_OCTBM</name>
<dbReference type="PANTHER" id="PTHR46015">
    <property type="entry name" value="ZGC:172121"/>
    <property type="match status" value="1"/>
</dbReference>
<dbReference type="InterPro" id="IPR003726">
    <property type="entry name" value="HCY_dom"/>
</dbReference>
<protein>
    <recommendedName>
        <fullName evidence="8">Hcy-binding domain-containing protein</fullName>
    </recommendedName>
</protein>
<evidence type="ECO:0000256" key="4">
    <source>
        <dbReference type="ARBA" id="ARBA00022833"/>
    </source>
</evidence>
<accession>A0A0L8H1S7</accession>
<dbReference type="EMBL" id="KQ419640">
    <property type="protein sequence ID" value="KOF82740.1"/>
    <property type="molecule type" value="Genomic_DNA"/>
</dbReference>
<dbReference type="FunFam" id="3.20.20.330:FF:000002">
    <property type="entry name" value="Homocysteine S-methyltransferase"/>
    <property type="match status" value="1"/>
</dbReference>
<organism evidence="9">
    <name type="scientific">Octopus bimaculoides</name>
    <name type="common">California two-spotted octopus</name>
    <dbReference type="NCBI Taxonomy" id="37653"/>
    <lineage>
        <taxon>Eukaryota</taxon>
        <taxon>Metazoa</taxon>
        <taxon>Spiralia</taxon>
        <taxon>Lophotrochozoa</taxon>
        <taxon>Mollusca</taxon>
        <taxon>Cephalopoda</taxon>
        <taxon>Coleoidea</taxon>
        <taxon>Octopodiformes</taxon>
        <taxon>Octopoda</taxon>
        <taxon>Incirrata</taxon>
        <taxon>Octopodidae</taxon>
        <taxon>Octopus</taxon>
    </lineage>
</organism>
<evidence type="ECO:0000259" key="8">
    <source>
        <dbReference type="PROSITE" id="PS50970"/>
    </source>
</evidence>
<dbReference type="InterPro" id="IPR036589">
    <property type="entry name" value="HCY_dom_sf"/>
</dbReference>
<dbReference type="GO" id="GO:0008270">
    <property type="term" value="F:zinc ion binding"/>
    <property type="evidence" value="ECO:0007669"/>
    <property type="project" value="InterPro"/>
</dbReference>
<evidence type="ECO:0000256" key="7">
    <source>
        <dbReference type="PROSITE-ProRule" id="PRU00333"/>
    </source>
</evidence>
<dbReference type="OMA" id="CSQPEVI"/>
<evidence type="ECO:0000256" key="3">
    <source>
        <dbReference type="ARBA" id="ARBA00022723"/>
    </source>
</evidence>
<dbReference type="UniPathway" id="UPA00051">
    <property type="reaction ID" value="UER00083"/>
</dbReference>
<dbReference type="GO" id="GO:0033528">
    <property type="term" value="P:S-methylmethionine cycle"/>
    <property type="evidence" value="ECO:0007669"/>
    <property type="project" value="TreeGrafter"/>
</dbReference>
<dbReference type="NCBIfam" id="NF007020">
    <property type="entry name" value="PRK09485.1"/>
    <property type="match status" value="1"/>
</dbReference>
<dbReference type="GO" id="GO:0008898">
    <property type="term" value="F:S-adenosylmethionine-homocysteine S-methyltransferase activity"/>
    <property type="evidence" value="ECO:0007669"/>
    <property type="project" value="TreeGrafter"/>
</dbReference>
<evidence type="ECO:0000313" key="9">
    <source>
        <dbReference type="EMBL" id="KOF82740.1"/>
    </source>
</evidence>
<evidence type="ECO:0000256" key="1">
    <source>
        <dbReference type="ARBA" id="ARBA00022603"/>
    </source>
</evidence>
<feature type="binding site" evidence="7">
    <location>
        <position position="288"/>
    </location>
    <ligand>
        <name>Zn(2+)</name>
        <dbReference type="ChEBI" id="CHEBI:29105"/>
    </ligand>
</feature>
<dbReference type="Gene3D" id="3.20.20.330">
    <property type="entry name" value="Homocysteine-binding-like domain"/>
    <property type="match status" value="1"/>
</dbReference>
<feature type="domain" description="Hcy-binding" evidence="8">
    <location>
        <begin position="1"/>
        <end position="303"/>
    </location>
</feature>
<dbReference type="SUPFAM" id="SSF82282">
    <property type="entry name" value="Homocysteine S-methyltransferase"/>
    <property type="match status" value="1"/>
</dbReference>
<comment type="cofactor">
    <cofactor evidence="6">
        <name>Zn(2+)</name>
        <dbReference type="ChEBI" id="CHEBI:29105"/>
    </cofactor>
    <text evidence="6">Binds 1 zinc ion per subunit.</text>
</comment>
<dbReference type="GO" id="GO:0009086">
    <property type="term" value="P:methionine biosynthetic process"/>
    <property type="evidence" value="ECO:0007669"/>
    <property type="project" value="InterPro"/>
</dbReference>
<dbReference type="InterPro" id="IPR051486">
    <property type="entry name" value="Hcy_S-methyltransferase"/>
</dbReference>
<dbReference type="GO" id="GO:0032259">
    <property type="term" value="P:methylation"/>
    <property type="evidence" value="ECO:0007669"/>
    <property type="project" value="UniProtKB-KW"/>
</dbReference>
<gene>
    <name evidence="9" type="ORF">OCBIM_22024851mg</name>
</gene>
<dbReference type="STRING" id="37653.A0A0L8H1S7"/>
<dbReference type="KEGG" id="obi:106873576"/>
<dbReference type="InterPro" id="IPR017226">
    <property type="entry name" value="BHMT-like"/>
</dbReference>
<reference evidence="9" key="1">
    <citation type="submission" date="2015-07" db="EMBL/GenBank/DDBJ databases">
        <title>MeaNS - Measles Nucleotide Surveillance Program.</title>
        <authorList>
            <person name="Tran T."/>
            <person name="Druce J."/>
        </authorList>
    </citation>
    <scope>NUCLEOTIDE SEQUENCE</scope>
    <source>
        <strain evidence="9">UCB-OBI-ISO-001</strain>
        <tissue evidence="9">Gonad</tissue>
    </source>
</reference>
<sequence length="308" mass="33915">MMEGEKMKILDGGTGTLLVRMGFTEVNEDSLFSAKLISTNPEAIKECHKRFYLAGSDVVVTATYQASVEGFQKHLKITEEEAKNLMKIGVNLAKQARCEVQKENPDLKHLLVAGSVGPYGACLHDGSEYTGKYMNTVKINELKSWHKSRIDLLMEAGVDMLAVETFPSLKEALVVLDIMNEIPHCRGWVTFSCKDGKQTCGGDNFCDAIKQVMSSSCVIAAGVNCTSPEYISDLLDSIKTIPLTKPVIVKPNSGETWNVTHGWHGGVKSINEYSKEWLNSGASWIGGCCRVYPEDISKLKSTISNYFI</sequence>
<dbReference type="PIRSF" id="PIRSF037505">
    <property type="entry name" value="Betaine_HMT"/>
    <property type="match status" value="1"/>
</dbReference>
<dbReference type="AlphaFoldDB" id="A0A0L8H1S7"/>
<dbReference type="OrthoDB" id="261426at2759"/>
<feature type="binding site" evidence="6 7">
    <location>
        <position position="225"/>
    </location>
    <ligand>
        <name>Zn(2+)</name>
        <dbReference type="ChEBI" id="CHEBI:29105"/>
    </ligand>
</feature>